<sequence length="146" mass="16474">MPAKMNHYDAAIRVCVDQVEEGRFSGRMVSRRFTAPIPFTDVGNLLLRVEEVLNHQNFPQAFERPRTFVPQSAANLPVAADLNSGMSREEVEAASGAVDTFLLYIITRRNTTWQGFLEWTDGSPRQEFASALEFLKLVGGRLFQTH</sequence>
<gene>
    <name evidence="1" type="ORF">H9714_05860</name>
</gene>
<accession>A0A9D2S549</accession>
<proteinExistence type="predicted"/>
<reference evidence="1" key="2">
    <citation type="submission" date="2021-04" db="EMBL/GenBank/DDBJ databases">
        <authorList>
            <person name="Gilroy R."/>
        </authorList>
    </citation>
    <scope>NUCLEOTIDE SEQUENCE</scope>
    <source>
        <strain evidence="1">CHK189-11263</strain>
    </source>
</reference>
<dbReference type="Proteomes" id="UP000824208">
    <property type="component" value="Unassembled WGS sequence"/>
</dbReference>
<reference evidence="1" key="1">
    <citation type="journal article" date="2021" name="PeerJ">
        <title>Extensive microbial diversity within the chicken gut microbiome revealed by metagenomics and culture.</title>
        <authorList>
            <person name="Gilroy R."/>
            <person name="Ravi A."/>
            <person name="Getino M."/>
            <person name="Pursley I."/>
            <person name="Horton D.L."/>
            <person name="Alikhan N.F."/>
            <person name="Baker D."/>
            <person name="Gharbi K."/>
            <person name="Hall N."/>
            <person name="Watson M."/>
            <person name="Adriaenssens E.M."/>
            <person name="Foster-Nyarko E."/>
            <person name="Jarju S."/>
            <person name="Secka A."/>
            <person name="Antonio M."/>
            <person name="Oren A."/>
            <person name="Chaudhuri R.R."/>
            <person name="La Ragione R."/>
            <person name="Hildebrand F."/>
            <person name="Pallen M.J."/>
        </authorList>
    </citation>
    <scope>NUCLEOTIDE SEQUENCE</scope>
    <source>
        <strain evidence="1">CHK189-11263</strain>
    </source>
</reference>
<evidence type="ECO:0000313" key="2">
    <source>
        <dbReference type="Proteomes" id="UP000824208"/>
    </source>
</evidence>
<dbReference type="AlphaFoldDB" id="A0A9D2S549"/>
<comment type="caution">
    <text evidence="1">The sequence shown here is derived from an EMBL/GenBank/DDBJ whole genome shotgun (WGS) entry which is preliminary data.</text>
</comment>
<dbReference type="EMBL" id="DWYC01000053">
    <property type="protein sequence ID" value="HJB57057.1"/>
    <property type="molecule type" value="Genomic_DNA"/>
</dbReference>
<name>A0A9D2S549_9FIRM</name>
<organism evidence="1 2">
    <name type="scientific">Candidatus Flavonifractor intestinipullorum</name>
    <dbReference type="NCBI Taxonomy" id="2838587"/>
    <lineage>
        <taxon>Bacteria</taxon>
        <taxon>Bacillati</taxon>
        <taxon>Bacillota</taxon>
        <taxon>Clostridia</taxon>
        <taxon>Eubacteriales</taxon>
        <taxon>Oscillospiraceae</taxon>
        <taxon>Flavonifractor</taxon>
    </lineage>
</organism>
<protein>
    <submittedName>
        <fullName evidence="1">Uncharacterized protein</fullName>
    </submittedName>
</protein>
<evidence type="ECO:0000313" key="1">
    <source>
        <dbReference type="EMBL" id="HJB57057.1"/>
    </source>
</evidence>